<dbReference type="InterPro" id="IPR004515">
    <property type="entry name" value="Phosphoheptose_Isoase"/>
</dbReference>
<dbReference type="STRING" id="1168035.SAMN05444280_12173"/>
<feature type="domain" description="SIS" evidence="10">
    <location>
        <begin position="35"/>
        <end position="193"/>
    </location>
</feature>
<keyword evidence="6 9" id="KW-0862">Zinc</keyword>
<feature type="binding site" evidence="9">
    <location>
        <begin position="118"/>
        <end position="120"/>
    </location>
    <ligand>
        <name>substrate</name>
    </ligand>
</feature>
<comment type="cofactor">
    <cofactor evidence="9">
        <name>Zn(2+)</name>
        <dbReference type="ChEBI" id="CHEBI:29105"/>
    </cofactor>
    <text evidence="9">Binds 1 zinc ion per subunit.</text>
</comment>
<name>A0A1M6JXR5_9BACT</name>
<comment type="function">
    <text evidence="9">Catalyzes the isomerization of sedoheptulose 7-phosphate in D-glycero-D-manno-heptose 7-phosphate.</text>
</comment>
<evidence type="ECO:0000256" key="8">
    <source>
        <dbReference type="ARBA" id="ARBA00023277"/>
    </source>
</evidence>
<dbReference type="UniPathway" id="UPA00041">
    <property type="reaction ID" value="UER00436"/>
</dbReference>
<comment type="catalytic activity">
    <reaction evidence="1 9">
        <text>2 D-sedoheptulose 7-phosphate = D-glycero-alpha-D-manno-heptose 7-phosphate + D-glycero-beta-D-manno-heptose 7-phosphate</text>
        <dbReference type="Rhea" id="RHEA:27489"/>
        <dbReference type="ChEBI" id="CHEBI:57483"/>
        <dbReference type="ChEBI" id="CHEBI:60203"/>
        <dbReference type="ChEBI" id="CHEBI:60204"/>
        <dbReference type="EC" id="5.3.1.28"/>
    </reaction>
</comment>
<feature type="binding site" evidence="9">
    <location>
        <position position="123"/>
    </location>
    <ligand>
        <name>substrate</name>
    </ligand>
</feature>
<dbReference type="Pfam" id="PF13580">
    <property type="entry name" value="SIS_2"/>
    <property type="match status" value="1"/>
</dbReference>
<dbReference type="InterPro" id="IPR050099">
    <property type="entry name" value="SIS_GmhA/DiaA_subfam"/>
</dbReference>
<accession>A0A1M6JXR5</accession>
<evidence type="ECO:0000256" key="2">
    <source>
        <dbReference type="ARBA" id="ARBA00004496"/>
    </source>
</evidence>
<evidence type="ECO:0000313" key="12">
    <source>
        <dbReference type="Proteomes" id="UP000184050"/>
    </source>
</evidence>
<feature type="binding site" evidence="9">
    <location>
        <position position="178"/>
    </location>
    <ligand>
        <name>Zn(2+)</name>
        <dbReference type="ChEBI" id="CHEBI:29105"/>
    </ligand>
</feature>
<organism evidence="11 12">
    <name type="scientific">Tangfeifania diversioriginum</name>
    <dbReference type="NCBI Taxonomy" id="1168035"/>
    <lineage>
        <taxon>Bacteria</taxon>
        <taxon>Pseudomonadati</taxon>
        <taxon>Bacteroidota</taxon>
        <taxon>Bacteroidia</taxon>
        <taxon>Marinilabiliales</taxon>
        <taxon>Prolixibacteraceae</taxon>
        <taxon>Tangfeifania</taxon>
    </lineage>
</organism>
<feature type="binding site" evidence="9">
    <location>
        <position position="170"/>
    </location>
    <ligand>
        <name>substrate</name>
    </ligand>
</feature>
<dbReference type="PROSITE" id="PS51464">
    <property type="entry name" value="SIS"/>
    <property type="match status" value="1"/>
</dbReference>
<dbReference type="InterPro" id="IPR035461">
    <property type="entry name" value="GmhA/DiaA"/>
</dbReference>
<feature type="binding site" evidence="9">
    <location>
        <position position="63"/>
    </location>
    <ligand>
        <name>substrate</name>
    </ligand>
</feature>
<evidence type="ECO:0000256" key="5">
    <source>
        <dbReference type="ARBA" id="ARBA00022723"/>
    </source>
</evidence>
<dbReference type="InterPro" id="IPR046348">
    <property type="entry name" value="SIS_dom_sf"/>
</dbReference>
<feature type="binding site" evidence="9">
    <location>
        <position position="170"/>
    </location>
    <ligand>
        <name>Zn(2+)</name>
        <dbReference type="ChEBI" id="CHEBI:29105"/>
    </ligand>
</feature>
<dbReference type="CDD" id="cd05006">
    <property type="entry name" value="SIS_GmhA"/>
    <property type="match status" value="1"/>
</dbReference>
<keyword evidence="5 9" id="KW-0479">Metal-binding</keyword>
<keyword evidence="7 9" id="KW-0413">Isomerase</keyword>
<comment type="similarity">
    <text evidence="3 9">Belongs to the SIS family. GmhA subfamily.</text>
</comment>
<feature type="binding site" evidence="9">
    <location>
        <begin position="50"/>
        <end position="52"/>
    </location>
    <ligand>
        <name>substrate</name>
    </ligand>
</feature>
<dbReference type="GO" id="GO:0008968">
    <property type="term" value="F:D-sedoheptulose 7-phosphate isomerase activity"/>
    <property type="evidence" value="ECO:0007669"/>
    <property type="project" value="UniProtKB-UniRule"/>
</dbReference>
<evidence type="ECO:0000256" key="6">
    <source>
        <dbReference type="ARBA" id="ARBA00022833"/>
    </source>
</evidence>
<comment type="subcellular location">
    <subcellularLocation>
        <location evidence="2 9">Cytoplasm</location>
    </subcellularLocation>
</comment>
<feature type="binding site" evidence="9">
    <location>
        <position position="59"/>
    </location>
    <ligand>
        <name>Zn(2+)</name>
        <dbReference type="ChEBI" id="CHEBI:29105"/>
    </ligand>
</feature>
<dbReference type="EC" id="5.3.1.28" evidence="9"/>
<sequence length="193" mass="21047">MIDIKNRFNELNELLTKTLEDYSTIKTIDSISKTITEAYRRGNKTVFCGNGGSAAEAQHLAAELSGKFNIDRAPIPAEACHVNPSFVTAVSNDYNFTKVYARYIEAFCQKGDVLIGLSTSGNSPNIVSAFEKASEMGILTVALTGETGGKLTSLADYIIKIPSTNVPRIQEIHLLIGHIICETVENALFENKK</sequence>
<gene>
    <name evidence="9" type="primary">gmhA</name>
    <name evidence="11" type="ORF">SAMN05444280_12173</name>
</gene>
<keyword evidence="12" id="KW-1185">Reference proteome</keyword>
<dbReference type="GO" id="GO:0008270">
    <property type="term" value="F:zinc ion binding"/>
    <property type="evidence" value="ECO:0007669"/>
    <property type="project" value="UniProtKB-UniRule"/>
</dbReference>
<proteinExistence type="inferred from homology"/>
<evidence type="ECO:0000256" key="9">
    <source>
        <dbReference type="HAMAP-Rule" id="MF_00067"/>
    </source>
</evidence>
<dbReference type="EMBL" id="FQZE01000021">
    <property type="protein sequence ID" value="SHJ51500.1"/>
    <property type="molecule type" value="Genomic_DNA"/>
</dbReference>
<dbReference type="Gene3D" id="3.40.50.10490">
    <property type="entry name" value="Glucose-6-phosphate isomerase like protein, domain 1"/>
    <property type="match status" value="1"/>
</dbReference>
<dbReference type="GO" id="GO:0005737">
    <property type="term" value="C:cytoplasm"/>
    <property type="evidence" value="ECO:0007669"/>
    <property type="project" value="UniProtKB-SubCell"/>
</dbReference>
<evidence type="ECO:0000256" key="4">
    <source>
        <dbReference type="ARBA" id="ARBA00022490"/>
    </source>
</evidence>
<keyword evidence="8 9" id="KW-0119">Carbohydrate metabolism</keyword>
<evidence type="ECO:0000256" key="1">
    <source>
        <dbReference type="ARBA" id="ARBA00000348"/>
    </source>
</evidence>
<evidence type="ECO:0000313" key="11">
    <source>
        <dbReference type="EMBL" id="SHJ51500.1"/>
    </source>
</evidence>
<feature type="binding site" evidence="9">
    <location>
        <begin position="92"/>
        <end position="93"/>
    </location>
    <ligand>
        <name>substrate</name>
    </ligand>
</feature>
<feature type="binding site" evidence="9">
    <location>
        <position position="63"/>
    </location>
    <ligand>
        <name>Zn(2+)</name>
        <dbReference type="ChEBI" id="CHEBI:29105"/>
    </ligand>
</feature>
<dbReference type="Proteomes" id="UP000184050">
    <property type="component" value="Unassembled WGS sequence"/>
</dbReference>
<dbReference type="HAMAP" id="MF_00067">
    <property type="entry name" value="GmhA"/>
    <property type="match status" value="1"/>
</dbReference>
<dbReference type="RefSeq" id="WP_073170450.1">
    <property type="nucleotide sequence ID" value="NZ_FQZE01000021.1"/>
</dbReference>
<dbReference type="InterPro" id="IPR001347">
    <property type="entry name" value="SIS_dom"/>
</dbReference>
<evidence type="ECO:0000259" key="10">
    <source>
        <dbReference type="PROSITE" id="PS51464"/>
    </source>
</evidence>
<comment type="pathway">
    <text evidence="9">Carbohydrate biosynthesis; D-glycero-D-manno-heptose 7-phosphate biosynthesis; D-glycero-alpha-D-manno-heptose 7-phosphate and D-glycero-beta-D-manno-heptose 7-phosphate from sedoheptulose 7-phosphate: step 1/1.</text>
</comment>
<protein>
    <recommendedName>
        <fullName evidence="9">Phosphoheptose isomerase</fullName>
        <ecNumber evidence="9">5.3.1.28</ecNumber>
    </recommendedName>
    <alternativeName>
        <fullName evidence="9">Sedoheptulose 7-phosphate isomerase</fullName>
    </alternativeName>
</protein>
<dbReference type="PANTHER" id="PTHR30390">
    <property type="entry name" value="SEDOHEPTULOSE 7-PHOSPHATE ISOMERASE / DNAA INITIATOR-ASSOCIATING FACTOR FOR REPLICATION INITIATION"/>
    <property type="match status" value="1"/>
</dbReference>
<keyword evidence="4 9" id="KW-0963">Cytoplasm</keyword>
<dbReference type="GO" id="GO:0005975">
    <property type="term" value="P:carbohydrate metabolic process"/>
    <property type="evidence" value="ECO:0007669"/>
    <property type="project" value="UniProtKB-UniRule"/>
</dbReference>
<comment type="miscellaneous">
    <text evidence="9">The reaction produces a racemic mixture of D-glycero-alpha-D-manno-heptose 7-phosphate and D-glycero-beta-D-manno-heptose 7-phosphate.</text>
</comment>
<evidence type="ECO:0000256" key="3">
    <source>
        <dbReference type="ARBA" id="ARBA00009894"/>
    </source>
</evidence>
<evidence type="ECO:0000256" key="7">
    <source>
        <dbReference type="ARBA" id="ARBA00023235"/>
    </source>
</evidence>
<dbReference type="OrthoDB" id="9781311at2"/>
<dbReference type="GO" id="GO:0097367">
    <property type="term" value="F:carbohydrate derivative binding"/>
    <property type="evidence" value="ECO:0007669"/>
    <property type="project" value="InterPro"/>
</dbReference>
<reference evidence="11 12" key="1">
    <citation type="submission" date="2016-11" db="EMBL/GenBank/DDBJ databases">
        <authorList>
            <person name="Jaros S."/>
            <person name="Januszkiewicz K."/>
            <person name="Wedrychowicz H."/>
        </authorList>
    </citation>
    <scope>NUCLEOTIDE SEQUENCE [LARGE SCALE GENOMIC DNA]</scope>
    <source>
        <strain evidence="11 12">DSM 27063</strain>
    </source>
</reference>
<dbReference type="AlphaFoldDB" id="A0A1M6JXR5"/>
<dbReference type="GO" id="GO:2001061">
    <property type="term" value="P:D-glycero-D-manno-heptose 7-phosphate biosynthetic process"/>
    <property type="evidence" value="ECO:0007669"/>
    <property type="project" value="UniProtKB-UniPathway"/>
</dbReference>
<dbReference type="SUPFAM" id="SSF53697">
    <property type="entry name" value="SIS domain"/>
    <property type="match status" value="1"/>
</dbReference>